<organism evidence="5 6">
    <name type="scientific">Streptomyces musisoli</name>
    <dbReference type="NCBI Taxonomy" id="2802280"/>
    <lineage>
        <taxon>Bacteria</taxon>
        <taxon>Bacillati</taxon>
        <taxon>Actinomycetota</taxon>
        <taxon>Actinomycetes</taxon>
        <taxon>Kitasatosporales</taxon>
        <taxon>Streptomycetaceae</taxon>
        <taxon>Streptomyces</taxon>
    </lineage>
</organism>
<dbReference type="Proteomes" id="UP000621386">
    <property type="component" value="Unassembled WGS sequence"/>
</dbReference>
<dbReference type="InterPro" id="IPR036513">
    <property type="entry name" value="STAS_dom_sf"/>
</dbReference>
<comment type="similarity">
    <text evidence="1 2">Belongs to the anti-sigma-factor antagonist family.</text>
</comment>
<evidence type="ECO:0000313" key="6">
    <source>
        <dbReference type="Proteomes" id="UP000621386"/>
    </source>
</evidence>
<sequence length="174" mass="18000">MTDVTDTFHLTVQHPRPGLAVATVVGEVDMHTALTLHSEALEIIQRGHPRLVLDLTQVGFCDSAGLSALIRLWHAAQAAGGLLSLAAVPDRLMRMLSMTGVDALLPVHATSAEAVAAMSADQPTGADVHGADVHGSVTSSSTGGGHRELTESEPAAFDNAQRQEASQAGNVVQG</sequence>
<gene>
    <name evidence="5" type="ORF">JK361_38340</name>
</gene>
<comment type="caution">
    <text evidence="5">The sequence shown here is derived from an EMBL/GenBank/DDBJ whole genome shotgun (WGS) entry which is preliminary data.</text>
</comment>
<dbReference type="EMBL" id="JAERRH010000036">
    <property type="protein sequence ID" value="MBL1110348.1"/>
    <property type="molecule type" value="Genomic_DNA"/>
</dbReference>
<dbReference type="SUPFAM" id="SSF52091">
    <property type="entry name" value="SpoIIaa-like"/>
    <property type="match status" value="1"/>
</dbReference>
<name>A0ABS1PDA5_9ACTN</name>
<dbReference type="Gene3D" id="3.30.750.24">
    <property type="entry name" value="STAS domain"/>
    <property type="match status" value="1"/>
</dbReference>
<reference evidence="5 6" key="1">
    <citation type="submission" date="2021-01" db="EMBL/GenBank/DDBJ databases">
        <title>WGS of actinomycetes isolated from Thailand.</title>
        <authorList>
            <person name="Thawai C."/>
        </authorList>
    </citation>
    <scope>NUCLEOTIDE SEQUENCE [LARGE SCALE GENOMIC DNA]</scope>
    <source>
        <strain evidence="5 6">CH5-8</strain>
    </source>
</reference>
<dbReference type="Pfam" id="PF01740">
    <property type="entry name" value="STAS"/>
    <property type="match status" value="1"/>
</dbReference>
<evidence type="ECO:0000256" key="3">
    <source>
        <dbReference type="SAM" id="MobiDB-lite"/>
    </source>
</evidence>
<dbReference type="RefSeq" id="WP_201827321.1">
    <property type="nucleotide sequence ID" value="NZ_JAERRH010000036.1"/>
</dbReference>
<feature type="compositionally biased region" description="Polar residues" evidence="3">
    <location>
        <begin position="160"/>
        <end position="174"/>
    </location>
</feature>
<evidence type="ECO:0000256" key="2">
    <source>
        <dbReference type="RuleBase" id="RU003749"/>
    </source>
</evidence>
<dbReference type="PROSITE" id="PS50801">
    <property type="entry name" value="STAS"/>
    <property type="match status" value="1"/>
</dbReference>
<evidence type="ECO:0000259" key="4">
    <source>
        <dbReference type="PROSITE" id="PS50801"/>
    </source>
</evidence>
<evidence type="ECO:0000256" key="1">
    <source>
        <dbReference type="ARBA" id="ARBA00009013"/>
    </source>
</evidence>
<dbReference type="InterPro" id="IPR003658">
    <property type="entry name" value="Anti-sigma_ant"/>
</dbReference>
<dbReference type="PANTHER" id="PTHR33495">
    <property type="entry name" value="ANTI-SIGMA FACTOR ANTAGONIST TM_1081-RELATED-RELATED"/>
    <property type="match status" value="1"/>
</dbReference>
<dbReference type="InterPro" id="IPR002645">
    <property type="entry name" value="STAS_dom"/>
</dbReference>
<keyword evidence="6" id="KW-1185">Reference proteome</keyword>
<dbReference type="PANTHER" id="PTHR33495:SF2">
    <property type="entry name" value="ANTI-SIGMA FACTOR ANTAGONIST TM_1081-RELATED"/>
    <property type="match status" value="1"/>
</dbReference>
<dbReference type="CDD" id="cd07043">
    <property type="entry name" value="STAS_anti-anti-sigma_factors"/>
    <property type="match status" value="1"/>
</dbReference>
<accession>A0ABS1PDA5</accession>
<feature type="region of interest" description="Disordered" evidence="3">
    <location>
        <begin position="120"/>
        <end position="174"/>
    </location>
</feature>
<evidence type="ECO:0000313" key="5">
    <source>
        <dbReference type="EMBL" id="MBL1110348.1"/>
    </source>
</evidence>
<dbReference type="NCBIfam" id="TIGR00377">
    <property type="entry name" value="ant_ant_sig"/>
    <property type="match status" value="1"/>
</dbReference>
<feature type="domain" description="STAS" evidence="4">
    <location>
        <begin position="17"/>
        <end position="118"/>
    </location>
</feature>
<protein>
    <recommendedName>
        <fullName evidence="2">Anti-sigma factor antagonist</fullName>
    </recommendedName>
</protein>
<proteinExistence type="inferred from homology"/>